<organism evidence="1 2">
    <name type="scientific">Penicillium camemberti (strain FM 013)</name>
    <dbReference type="NCBI Taxonomy" id="1429867"/>
    <lineage>
        <taxon>Eukaryota</taxon>
        <taxon>Fungi</taxon>
        <taxon>Dikarya</taxon>
        <taxon>Ascomycota</taxon>
        <taxon>Pezizomycotina</taxon>
        <taxon>Eurotiomycetes</taxon>
        <taxon>Eurotiomycetidae</taxon>
        <taxon>Eurotiales</taxon>
        <taxon>Aspergillaceae</taxon>
        <taxon>Penicillium</taxon>
    </lineage>
</organism>
<evidence type="ECO:0000313" key="2">
    <source>
        <dbReference type="Proteomes" id="UP000053732"/>
    </source>
</evidence>
<gene>
    <name evidence="1" type="ORF">PCAMFM013_S033g000009</name>
</gene>
<accession>A0A0G4PRN1</accession>
<dbReference type="Proteomes" id="UP000053732">
    <property type="component" value="Unassembled WGS sequence"/>
</dbReference>
<reference evidence="1 2" key="1">
    <citation type="journal article" date="2014" name="Nat. Commun.">
        <title>Multiple recent horizontal transfers of a large genomic region in cheese making fungi.</title>
        <authorList>
            <person name="Cheeseman K."/>
            <person name="Ropars J."/>
            <person name="Renault P."/>
            <person name="Dupont J."/>
            <person name="Gouzy J."/>
            <person name="Branca A."/>
            <person name="Abraham A.L."/>
            <person name="Ceppi M."/>
            <person name="Conseiller E."/>
            <person name="Debuchy R."/>
            <person name="Malagnac F."/>
            <person name="Goarin A."/>
            <person name="Silar P."/>
            <person name="Lacoste S."/>
            <person name="Sallet E."/>
            <person name="Bensimon A."/>
            <person name="Giraud T."/>
            <person name="Brygoo Y."/>
        </authorList>
    </citation>
    <scope>NUCLEOTIDE SEQUENCE [LARGE SCALE GENOMIC DNA]</scope>
    <source>
        <strain evidence="2">FM 013</strain>
    </source>
</reference>
<dbReference type="EMBL" id="HG793166">
    <property type="protein sequence ID" value="CRL29089.1"/>
    <property type="molecule type" value="Genomic_DNA"/>
</dbReference>
<dbReference type="AlphaFoldDB" id="A0A0G4PRN1"/>
<protein>
    <submittedName>
        <fullName evidence="1">Str. FM013</fullName>
    </submittedName>
</protein>
<evidence type="ECO:0000313" key="1">
    <source>
        <dbReference type="EMBL" id="CRL29089.1"/>
    </source>
</evidence>
<keyword evidence="2" id="KW-1185">Reference proteome</keyword>
<name>A0A0G4PRN1_PENC3</name>
<sequence length="38" mass="4292">MGQLEELQGAFWIFRVLAKLPEGFGMAEEPGGSWHRDT</sequence>
<proteinExistence type="predicted"/>